<evidence type="ECO:0000313" key="3">
    <source>
        <dbReference type="Proteomes" id="UP000319771"/>
    </source>
</evidence>
<organism evidence="2 3">
    <name type="scientific">Eiseniibacteriota bacterium</name>
    <dbReference type="NCBI Taxonomy" id="2212470"/>
    <lineage>
        <taxon>Bacteria</taxon>
        <taxon>Candidatus Eiseniibacteriota</taxon>
    </lineage>
</organism>
<dbReference type="Proteomes" id="UP000319771">
    <property type="component" value="Unassembled WGS sequence"/>
</dbReference>
<feature type="chain" id="PRO_5021727656" description="Secreted protein" evidence="1">
    <location>
        <begin position="26"/>
        <end position="195"/>
    </location>
</feature>
<evidence type="ECO:0000256" key="1">
    <source>
        <dbReference type="SAM" id="SignalP"/>
    </source>
</evidence>
<evidence type="ECO:0000313" key="2">
    <source>
        <dbReference type="EMBL" id="TMQ72164.1"/>
    </source>
</evidence>
<sequence length="195" mass="20839">MVLVKASALTVFAVGLLVITPRAAAADGTQYELITPPSKLEIGCQGPCECPIFDRPTYGSFELVRTGADPLYTYYDVQRYIASFNNGPGAVAITGSGHYRIGGEFALQQQLTLDLDIEGHPGVHLDSGLKPVTVPFPQIDIACAVHGFYCYDTVLVVDAKPLDPTSVPAPQPGSTGLQAARPNPFERETSIGFRL</sequence>
<feature type="signal peptide" evidence="1">
    <location>
        <begin position="1"/>
        <end position="25"/>
    </location>
</feature>
<dbReference type="EMBL" id="VBPB01000118">
    <property type="protein sequence ID" value="TMQ72164.1"/>
    <property type="molecule type" value="Genomic_DNA"/>
</dbReference>
<name>A0A538U8E8_UNCEI</name>
<evidence type="ECO:0008006" key="4">
    <source>
        <dbReference type="Google" id="ProtNLM"/>
    </source>
</evidence>
<gene>
    <name evidence="2" type="ORF">E6K81_08225</name>
</gene>
<reference evidence="2 3" key="1">
    <citation type="journal article" date="2019" name="Nat. Microbiol.">
        <title>Mediterranean grassland soil C-N compound turnover is dependent on rainfall and depth, and is mediated by genomically divergent microorganisms.</title>
        <authorList>
            <person name="Diamond S."/>
            <person name="Andeer P.F."/>
            <person name="Li Z."/>
            <person name="Crits-Christoph A."/>
            <person name="Burstein D."/>
            <person name="Anantharaman K."/>
            <person name="Lane K.R."/>
            <person name="Thomas B.C."/>
            <person name="Pan C."/>
            <person name="Northen T.R."/>
            <person name="Banfield J.F."/>
        </authorList>
    </citation>
    <scope>NUCLEOTIDE SEQUENCE [LARGE SCALE GENOMIC DNA]</scope>
    <source>
        <strain evidence="2">WS_11</strain>
    </source>
</reference>
<feature type="non-terminal residue" evidence="2">
    <location>
        <position position="195"/>
    </location>
</feature>
<accession>A0A538U8E8</accession>
<comment type="caution">
    <text evidence="2">The sequence shown here is derived from an EMBL/GenBank/DDBJ whole genome shotgun (WGS) entry which is preliminary data.</text>
</comment>
<dbReference type="AlphaFoldDB" id="A0A538U8E8"/>
<keyword evidence="1" id="KW-0732">Signal</keyword>
<proteinExistence type="predicted"/>
<protein>
    <recommendedName>
        <fullName evidence="4">Secreted protein</fullName>
    </recommendedName>
</protein>